<evidence type="ECO:0000313" key="9">
    <source>
        <dbReference type="EMBL" id="MDA0563834.1"/>
    </source>
</evidence>
<dbReference type="SUPFAM" id="SSF81345">
    <property type="entry name" value="ABC transporter involved in vitamin B12 uptake, BtuC"/>
    <property type="match status" value="1"/>
</dbReference>
<keyword evidence="10" id="KW-1185">Reference proteome</keyword>
<name>A0A9X3SG69_9ACTN</name>
<keyword evidence="4" id="KW-1003">Cell membrane</keyword>
<feature type="transmembrane region" description="Helical" evidence="8">
    <location>
        <begin position="187"/>
        <end position="207"/>
    </location>
</feature>
<feature type="transmembrane region" description="Helical" evidence="8">
    <location>
        <begin position="306"/>
        <end position="324"/>
    </location>
</feature>
<feature type="transmembrane region" description="Helical" evidence="8">
    <location>
        <begin position="87"/>
        <end position="108"/>
    </location>
</feature>
<comment type="subcellular location">
    <subcellularLocation>
        <location evidence="1">Cell membrane</location>
        <topology evidence="1">Multi-pass membrane protein</topology>
    </subcellularLocation>
</comment>
<proteinExistence type="inferred from homology"/>
<evidence type="ECO:0000256" key="4">
    <source>
        <dbReference type="ARBA" id="ARBA00022475"/>
    </source>
</evidence>
<reference evidence="9" key="1">
    <citation type="submission" date="2021-10" db="EMBL/GenBank/DDBJ databases">
        <title>Streptomonospora sp. nov., isolated from mangrove soil.</title>
        <authorList>
            <person name="Chen X."/>
            <person name="Ge X."/>
            <person name="Liu W."/>
        </authorList>
    </citation>
    <scope>NUCLEOTIDE SEQUENCE</scope>
    <source>
        <strain evidence="9">S1-112</strain>
    </source>
</reference>
<dbReference type="AlphaFoldDB" id="A0A9X3SG69"/>
<feature type="transmembrane region" description="Helical" evidence="8">
    <location>
        <begin position="58"/>
        <end position="75"/>
    </location>
</feature>
<feature type="transmembrane region" description="Helical" evidence="8">
    <location>
        <begin position="114"/>
        <end position="134"/>
    </location>
</feature>
<sequence>MLVPLLAASILLAIGLGSAGVAPADTLRYLWAGLTGGSIRADEVPQYQIVWQLRTPRVLLAAVVGAGLGAVGVAVQAMVRNPLADPYVLGVSSGASVGAVAVGAFGLLSALGVYAVSAGAFTGALAATLLVHLLARSPLGTTPLRLVLTGVALSFGFQAVMSTVIYFTPSGEATSAVLFWSMGGFGAATWGVLPPVAATVVAGALALRALGRPLDALALGDESAASLGVNATRLRRVLFGLTALMTGAMVAVSGAVGFVGLVVPHVVRILVGAGHRRVLTVAPLVGAVFMVWADLAARGLAAPRELPLGTITALVGVPVFVVLLRRRGYLFGSR</sequence>
<feature type="transmembrane region" description="Helical" evidence="8">
    <location>
        <begin position="146"/>
        <end position="167"/>
    </location>
</feature>
<dbReference type="GO" id="GO:0033214">
    <property type="term" value="P:siderophore-iron import into cell"/>
    <property type="evidence" value="ECO:0007669"/>
    <property type="project" value="TreeGrafter"/>
</dbReference>
<organism evidence="9 10">
    <name type="scientific">Streptomonospora mangrovi</name>
    <dbReference type="NCBI Taxonomy" id="2883123"/>
    <lineage>
        <taxon>Bacteria</taxon>
        <taxon>Bacillati</taxon>
        <taxon>Actinomycetota</taxon>
        <taxon>Actinomycetes</taxon>
        <taxon>Streptosporangiales</taxon>
        <taxon>Nocardiopsidaceae</taxon>
        <taxon>Streptomonospora</taxon>
    </lineage>
</organism>
<evidence type="ECO:0000313" key="10">
    <source>
        <dbReference type="Proteomes" id="UP001140076"/>
    </source>
</evidence>
<dbReference type="PANTHER" id="PTHR30472:SF67">
    <property type="entry name" value="PERMEASE OF ABC TRANSPORTER-RELATED"/>
    <property type="match status" value="1"/>
</dbReference>
<dbReference type="InterPro" id="IPR037294">
    <property type="entry name" value="ABC_BtuC-like"/>
</dbReference>
<keyword evidence="3" id="KW-0813">Transport</keyword>
<keyword evidence="7 8" id="KW-0472">Membrane</keyword>
<gene>
    <name evidence="9" type="ORF">LG943_05750</name>
</gene>
<dbReference type="PANTHER" id="PTHR30472">
    <property type="entry name" value="FERRIC ENTEROBACTIN TRANSPORT SYSTEM PERMEASE PROTEIN"/>
    <property type="match status" value="1"/>
</dbReference>
<comment type="caution">
    <text evidence="9">The sequence shown here is derived from an EMBL/GenBank/DDBJ whole genome shotgun (WGS) entry which is preliminary data.</text>
</comment>
<evidence type="ECO:0000256" key="5">
    <source>
        <dbReference type="ARBA" id="ARBA00022692"/>
    </source>
</evidence>
<comment type="similarity">
    <text evidence="2">Belongs to the binding-protein-dependent transport system permease family. FecCD subfamily.</text>
</comment>
<dbReference type="Proteomes" id="UP001140076">
    <property type="component" value="Unassembled WGS sequence"/>
</dbReference>
<feature type="transmembrane region" description="Helical" evidence="8">
    <location>
        <begin position="237"/>
        <end position="266"/>
    </location>
</feature>
<keyword evidence="5 8" id="KW-0812">Transmembrane</keyword>
<dbReference type="CDD" id="cd06550">
    <property type="entry name" value="TM_ABC_iron-siderophores_like"/>
    <property type="match status" value="1"/>
</dbReference>
<evidence type="ECO:0000256" key="2">
    <source>
        <dbReference type="ARBA" id="ARBA00007935"/>
    </source>
</evidence>
<dbReference type="GO" id="GO:0005886">
    <property type="term" value="C:plasma membrane"/>
    <property type="evidence" value="ECO:0007669"/>
    <property type="project" value="UniProtKB-SubCell"/>
</dbReference>
<accession>A0A9X3SG69</accession>
<evidence type="ECO:0000256" key="7">
    <source>
        <dbReference type="ARBA" id="ARBA00023136"/>
    </source>
</evidence>
<dbReference type="InterPro" id="IPR000522">
    <property type="entry name" value="ABC_transptr_permease_BtuC"/>
</dbReference>
<dbReference type="EMBL" id="JAJAQC010000007">
    <property type="protein sequence ID" value="MDA0563834.1"/>
    <property type="molecule type" value="Genomic_DNA"/>
</dbReference>
<evidence type="ECO:0000256" key="3">
    <source>
        <dbReference type="ARBA" id="ARBA00022448"/>
    </source>
</evidence>
<evidence type="ECO:0000256" key="1">
    <source>
        <dbReference type="ARBA" id="ARBA00004651"/>
    </source>
</evidence>
<evidence type="ECO:0000256" key="6">
    <source>
        <dbReference type="ARBA" id="ARBA00022989"/>
    </source>
</evidence>
<keyword evidence="6 8" id="KW-1133">Transmembrane helix</keyword>
<evidence type="ECO:0000256" key="8">
    <source>
        <dbReference type="SAM" id="Phobius"/>
    </source>
</evidence>
<dbReference type="Gene3D" id="1.10.3470.10">
    <property type="entry name" value="ABC transporter involved in vitamin B12 uptake, BtuC"/>
    <property type="match status" value="1"/>
</dbReference>
<protein>
    <submittedName>
        <fullName evidence="9">Iron ABC transporter permease</fullName>
    </submittedName>
</protein>
<feature type="transmembrane region" description="Helical" evidence="8">
    <location>
        <begin position="278"/>
        <end position="297"/>
    </location>
</feature>
<dbReference type="FunFam" id="1.10.3470.10:FF:000001">
    <property type="entry name" value="Vitamin B12 ABC transporter permease BtuC"/>
    <property type="match status" value="1"/>
</dbReference>
<dbReference type="Pfam" id="PF01032">
    <property type="entry name" value="FecCD"/>
    <property type="match status" value="1"/>
</dbReference>
<dbReference type="GO" id="GO:0022857">
    <property type="term" value="F:transmembrane transporter activity"/>
    <property type="evidence" value="ECO:0007669"/>
    <property type="project" value="InterPro"/>
</dbReference>